<dbReference type="Gene3D" id="1.10.30.10">
    <property type="entry name" value="High mobility group box domain"/>
    <property type="match status" value="2"/>
</dbReference>
<dbReference type="AlphaFoldDB" id="A0A8H7SQ60"/>
<sequence length="590" mass="68265">MSKLQNELGSKTNDINMSNDEACNLHGNTVATGSDFSKNKNNNLKTARRSHESTFELMIRPANNYHHHHNHLQRVLREEIDEEEDDDNYEELMNASKKAPNSFLLYKTKRRNDSNGQELSSRQLIHEWRNMSNEQKTEFQNQSQCLQFTLDIDSRISSSINTKNVQLLPKIIVPPPSSMVIPNDHSSPTTTDLLYNHHQHPQQHHYQPHYYQHSHHQLSDLLLIGSPPIHHSSYYYSEHHILNEPSSPTSSSSSSLQQPQHTNNGYISYSAAAEAAALQSLSFNEEESITIPDKNDQNLKKKYGTLPEKVKRPPNAYLLFNRDMRRQLKDVNQGLSSGEISKSISSRWKKLSSSEREYYIQEEIKLKQLHNKQHTNFIYTRRSKAEMREADSLKRAQQKTNVLSVVQPSQKQQQQQQQQKKKILTTTRLVNNMGRDPRGRKKKKLDSSLPKHPMSGYLHFAKKMRPVMKEKYPDARLVEISKQIGSQWRSMSEEELRPWQEIANRDKERYAREMKDRLIQQKTEEDSTFIPSPSSTCSNSSLNYIDYNNKKRKISVSSNTTINSATNNDTLDSHTIATVAQMVNPISNSF</sequence>
<evidence type="ECO:0000256" key="1">
    <source>
        <dbReference type="ARBA" id="ARBA00023125"/>
    </source>
</evidence>
<dbReference type="Proteomes" id="UP000613177">
    <property type="component" value="Unassembled WGS sequence"/>
</dbReference>
<feature type="region of interest" description="Disordered" evidence="3">
    <location>
        <begin position="429"/>
        <end position="454"/>
    </location>
</feature>
<dbReference type="InterPro" id="IPR036910">
    <property type="entry name" value="HMG_box_dom_sf"/>
</dbReference>
<dbReference type="SMART" id="SM00398">
    <property type="entry name" value="HMG"/>
    <property type="match status" value="2"/>
</dbReference>
<keyword evidence="2" id="KW-0539">Nucleus</keyword>
<dbReference type="GO" id="GO:0005634">
    <property type="term" value="C:nucleus"/>
    <property type="evidence" value="ECO:0007669"/>
    <property type="project" value="UniProtKB-UniRule"/>
</dbReference>
<feature type="domain" description="HMG box" evidence="4">
    <location>
        <begin position="310"/>
        <end position="378"/>
    </location>
</feature>
<dbReference type="Pfam" id="PF00505">
    <property type="entry name" value="HMG_box"/>
    <property type="match status" value="2"/>
</dbReference>
<name>A0A8H7SQ60_9FUNG</name>
<feature type="region of interest" description="Disordered" evidence="3">
    <location>
        <begin position="243"/>
        <end position="263"/>
    </location>
</feature>
<dbReference type="PANTHER" id="PTHR48112">
    <property type="entry name" value="HIGH MOBILITY GROUP PROTEIN DSP1"/>
    <property type="match status" value="1"/>
</dbReference>
<evidence type="ECO:0000313" key="6">
    <source>
        <dbReference type="Proteomes" id="UP000613177"/>
    </source>
</evidence>
<dbReference type="PROSITE" id="PS50118">
    <property type="entry name" value="HMG_BOX_2"/>
    <property type="match status" value="2"/>
</dbReference>
<feature type="DNA-binding region" description="HMG box" evidence="2">
    <location>
        <begin position="310"/>
        <end position="378"/>
    </location>
</feature>
<comment type="caution">
    <text evidence="5">The sequence shown here is derived from an EMBL/GenBank/DDBJ whole genome shotgun (WGS) entry which is preliminary data.</text>
</comment>
<evidence type="ECO:0000313" key="5">
    <source>
        <dbReference type="EMBL" id="KAG2233569.1"/>
    </source>
</evidence>
<feature type="compositionally biased region" description="Low complexity" evidence="3">
    <location>
        <begin position="245"/>
        <end position="260"/>
    </location>
</feature>
<dbReference type="GO" id="GO:0003677">
    <property type="term" value="F:DNA binding"/>
    <property type="evidence" value="ECO:0007669"/>
    <property type="project" value="UniProtKB-UniRule"/>
</dbReference>
<evidence type="ECO:0000256" key="3">
    <source>
        <dbReference type="SAM" id="MobiDB-lite"/>
    </source>
</evidence>
<feature type="domain" description="HMG box" evidence="4">
    <location>
        <begin position="450"/>
        <end position="518"/>
    </location>
</feature>
<feature type="DNA-binding region" description="HMG box" evidence="2">
    <location>
        <begin position="450"/>
        <end position="518"/>
    </location>
</feature>
<gene>
    <name evidence="5" type="ORF">INT48_009356</name>
</gene>
<accession>A0A8H7SQ60</accession>
<dbReference type="CDD" id="cd01389">
    <property type="entry name" value="HMG-box_ROX1-like"/>
    <property type="match status" value="1"/>
</dbReference>
<dbReference type="InterPro" id="IPR050342">
    <property type="entry name" value="HMGB"/>
</dbReference>
<reference evidence="5" key="1">
    <citation type="submission" date="2021-01" db="EMBL/GenBank/DDBJ databases">
        <title>Metabolic potential, ecology and presence of endohyphal bacteria is reflected in genomic diversity of Mucoromycotina.</title>
        <authorList>
            <person name="Muszewska A."/>
            <person name="Okrasinska A."/>
            <person name="Steczkiewicz K."/>
            <person name="Drgas O."/>
            <person name="Orlowska M."/>
            <person name="Perlinska-Lenart U."/>
            <person name="Aleksandrzak-Piekarczyk T."/>
            <person name="Szatraj K."/>
            <person name="Zielenkiewicz U."/>
            <person name="Pilsyk S."/>
            <person name="Malc E."/>
            <person name="Mieczkowski P."/>
            <person name="Kruszewska J.S."/>
            <person name="Biernat P."/>
            <person name="Pawlowska J."/>
        </authorList>
    </citation>
    <scope>NUCLEOTIDE SEQUENCE</scope>
    <source>
        <strain evidence="5">WA0000018081</strain>
    </source>
</reference>
<dbReference type="PANTHER" id="PTHR48112:SF22">
    <property type="entry name" value="MITOCHONDRIAL TRANSCRIPTION FACTOR A, ISOFORM B"/>
    <property type="match status" value="1"/>
</dbReference>
<dbReference type="EMBL" id="JAEPRE010000075">
    <property type="protein sequence ID" value="KAG2233569.1"/>
    <property type="molecule type" value="Genomic_DNA"/>
</dbReference>
<dbReference type="InterPro" id="IPR009071">
    <property type="entry name" value="HMG_box_dom"/>
</dbReference>
<protein>
    <recommendedName>
        <fullName evidence="4">HMG box domain-containing protein</fullName>
    </recommendedName>
</protein>
<proteinExistence type="predicted"/>
<organism evidence="5 6">
    <name type="scientific">Thamnidium elegans</name>
    <dbReference type="NCBI Taxonomy" id="101142"/>
    <lineage>
        <taxon>Eukaryota</taxon>
        <taxon>Fungi</taxon>
        <taxon>Fungi incertae sedis</taxon>
        <taxon>Mucoromycota</taxon>
        <taxon>Mucoromycotina</taxon>
        <taxon>Mucoromycetes</taxon>
        <taxon>Mucorales</taxon>
        <taxon>Mucorineae</taxon>
        <taxon>Mucoraceae</taxon>
        <taxon>Thamnidium</taxon>
    </lineage>
</organism>
<evidence type="ECO:0000259" key="4">
    <source>
        <dbReference type="PROSITE" id="PS50118"/>
    </source>
</evidence>
<evidence type="ECO:0000256" key="2">
    <source>
        <dbReference type="PROSITE-ProRule" id="PRU00267"/>
    </source>
</evidence>
<dbReference type="SUPFAM" id="SSF47095">
    <property type="entry name" value="HMG-box"/>
    <property type="match status" value="2"/>
</dbReference>
<keyword evidence="6" id="KW-1185">Reference proteome</keyword>
<keyword evidence="1 2" id="KW-0238">DNA-binding</keyword>